<proteinExistence type="predicted"/>
<dbReference type="InterPro" id="IPR010869">
    <property type="entry name" value="DUF1501"/>
</dbReference>
<accession>A0A1Q2HNH9</accession>
<protein>
    <recommendedName>
        <fullName evidence="3">DUF1501 domain-containing protein</fullName>
    </recommendedName>
</protein>
<dbReference type="STRING" id="1940790.L21SP3_00815"/>
<dbReference type="PANTHER" id="PTHR43737:SF1">
    <property type="entry name" value="DUF1501 DOMAIN-CONTAINING PROTEIN"/>
    <property type="match status" value="1"/>
</dbReference>
<dbReference type="SUPFAM" id="SSF53649">
    <property type="entry name" value="Alkaline phosphatase-like"/>
    <property type="match status" value="1"/>
</dbReference>
<evidence type="ECO:0000313" key="2">
    <source>
        <dbReference type="Proteomes" id="UP000188273"/>
    </source>
</evidence>
<dbReference type="InterPro" id="IPR006311">
    <property type="entry name" value="TAT_signal"/>
</dbReference>
<name>A0A1Q2HNH9_9BACT</name>
<dbReference type="PANTHER" id="PTHR43737">
    <property type="entry name" value="BLL7424 PROTEIN"/>
    <property type="match status" value="1"/>
</dbReference>
<sequence>MSRFEFTRRDLMKTGASFAAAPYLLNAQASAAPKAKAKSVIQIWMWGGPSQIDTFDPKPRAGEDYCGPLDKEIGTNVDGITVNAALPKLAKHADKYSIIRSMTHGTNAHETASYLVQTGHKPTPGIVHPCAGAVVSLFKGRGKGYDKKLPPYIVLTEPQGRFSECGFLGLDYKPFATGGDPAKDPFEVSGIIAKGISEKRQQSRRQLLGKLDTLGKSASNLDIFKVAQSSRQEAYDMILGDTKDIFDLSTEKKQTREMYGKNTFGQSCLMARRLAEYGVPYITINYKGWDTHKRHFETMKNKLPELDAGLSALFADLSDRGLLDSTIIWWGGEFGRGPKVQWNAPWNGGRSHHGSCFSVVVGGGGFQGGKVVGKSDEKAAKVAENPVHPQQLLASMYTLMGIDPAAKLPNNRGLDEIVMPLAEGEGLLTEIM</sequence>
<dbReference type="InterPro" id="IPR017850">
    <property type="entry name" value="Alkaline_phosphatase_core_sf"/>
</dbReference>
<reference evidence="2" key="1">
    <citation type="submission" date="2017-02" db="EMBL/GenBank/DDBJ databases">
        <title>Comparative genomics and description of representatives of a novel lineage of planctomycetes thriving in anoxic sediments.</title>
        <authorList>
            <person name="Spring S."/>
            <person name="Bunk B."/>
            <person name="Sproer C."/>
            <person name="Klenk H.-P."/>
        </authorList>
    </citation>
    <scope>NUCLEOTIDE SEQUENCE [LARGE SCALE GENOMIC DNA]</scope>
    <source>
        <strain evidence="2">L21-RPul-D3</strain>
    </source>
</reference>
<dbReference type="KEGG" id="pbu:L21SP3_00815"/>
<dbReference type="AlphaFoldDB" id="A0A1Q2HNH9"/>
<dbReference type="PROSITE" id="PS51318">
    <property type="entry name" value="TAT"/>
    <property type="match status" value="1"/>
</dbReference>
<dbReference type="Pfam" id="PF07394">
    <property type="entry name" value="DUF1501"/>
    <property type="match status" value="1"/>
</dbReference>
<dbReference type="Proteomes" id="UP000188273">
    <property type="component" value="Chromosome"/>
</dbReference>
<dbReference type="OrthoDB" id="127333at2"/>
<keyword evidence="2" id="KW-1185">Reference proteome</keyword>
<gene>
    <name evidence="1" type="ORF">L21SP3_00815</name>
</gene>
<dbReference type="RefSeq" id="WP_077539478.1">
    <property type="nucleotide sequence ID" value="NZ_CP019633.1"/>
</dbReference>
<evidence type="ECO:0008006" key="3">
    <source>
        <dbReference type="Google" id="ProtNLM"/>
    </source>
</evidence>
<dbReference type="EMBL" id="CP019633">
    <property type="protein sequence ID" value="AQQ09018.1"/>
    <property type="molecule type" value="Genomic_DNA"/>
</dbReference>
<evidence type="ECO:0000313" key="1">
    <source>
        <dbReference type="EMBL" id="AQQ09018.1"/>
    </source>
</evidence>
<organism evidence="1 2">
    <name type="scientific">Sedimentisphaera cyanobacteriorum</name>
    <dbReference type="NCBI Taxonomy" id="1940790"/>
    <lineage>
        <taxon>Bacteria</taxon>
        <taxon>Pseudomonadati</taxon>
        <taxon>Planctomycetota</taxon>
        <taxon>Phycisphaerae</taxon>
        <taxon>Sedimentisphaerales</taxon>
        <taxon>Sedimentisphaeraceae</taxon>
        <taxon>Sedimentisphaera</taxon>
    </lineage>
</organism>